<gene>
    <name evidence="4" type="ORF">BHAP_2079</name>
</gene>
<evidence type="ECO:0000256" key="3">
    <source>
        <dbReference type="SAM" id="SignalP"/>
    </source>
</evidence>
<name>A0A261FUI3_9BIFI</name>
<evidence type="ECO:0000256" key="1">
    <source>
        <dbReference type="SAM" id="MobiDB-lite"/>
    </source>
</evidence>
<reference evidence="4 5" key="1">
    <citation type="journal article" date="2017" name="BMC Genomics">
        <title>Comparative genomic and phylogenomic analyses of the Bifidobacteriaceae family.</title>
        <authorList>
            <person name="Lugli G.A."/>
            <person name="Milani C."/>
            <person name="Turroni F."/>
            <person name="Duranti S."/>
            <person name="Mancabelli L."/>
            <person name="Mangifesta M."/>
            <person name="Ferrario C."/>
            <person name="Modesto M."/>
            <person name="Mattarelli P."/>
            <person name="Jiri K."/>
            <person name="van Sinderen D."/>
            <person name="Ventura M."/>
        </authorList>
    </citation>
    <scope>NUCLEOTIDE SEQUENCE [LARGE SCALE GENOMIC DNA]</scope>
    <source>
        <strain evidence="4 5">DSM 100202</strain>
    </source>
</reference>
<keyword evidence="2" id="KW-1133">Transmembrane helix</keyword>
<feature type="region of interest" description="Disordered" evidence="1">
    <location>
        <begin position="59"/>
        <end position="84"/>
    </location>
</feature>
<dbReference type="EMBL" id="MWWY01000045">
    <property type="protein sequence ID" value="OZG62605.1"/>
    <property type="molecule type" value="Genomic_DNA"/>
</dbReference>
<organism evidence="4 5">
    <name type="scientific">Bifidobacterium hapali</name>
    <dbReference type="NCBI Taxonomy" id="1630172"/>
    <lineage>
        <taxon>Bacteria</taxon>
        <taxon>Bacillati</taxon>
        <taxon>Actinomycetota</taxon>
        <taxon>Actinomycetes</taxon>
        <taxon>Bifidobacteriales</taxon>
        <taxon>Bifidobacteriaceae</taxon>
        <taxon>Bifidobacterium</taxon>
    </lineage>
</organism>
<proteinExistence type="predicted"/>
<keyword evidence="2" id="KW-0472">Membrane</keyword>
<dbReference type="AlphaFoldDB" id="A0A261FUI3"/>
<evidence type="ECO:0000313" key="4">
    <source>
        <dbReference type="EMBL" id="OZG62605.1"/>
    </source>
</evidence>
<evidence type="ECO:0000313" key="5">
    <source>
        <dbReference type="Proteomes" id="UP000216074"/>
    </source>
</evidence>
<keyword evidence="2" id="KW-0812">Transmembrane</keyword>
<keyword evidence="5" id="KW-1185">Reference proteome</keyword>
<evidence type="ECO:0008006" key="6">
    <source>
        <dbReference type="Google" id="ProtNLM"/>
    </source>
</evidence>
<feature type="chain" id="PRO_5012582469" description="Repeat, TIGR02543 family" evidence="3">
    <location>
        <begin position="37"/>
        <end position="360"/>
    </location>
</feature>
<feature type="transmembrane region" description="Helical" evidence="2">
    <location>
        <begin position="331"/>
        <end position="352"/>
    </location>
</feature>
<sequence>MGMSFRRKLHTVISASATFLCLSILCMATGAPSASAQDSQPVIAQDGPVASTDMMVVENNPSQSEELPESDQSALPKDEQNSTDDTMTLALWNSPPAEGWLKFFNHNSEEFTHKEITVSGQLSYTMPTLNDVPSVEYHANQGLSGNADWVPIAWQSQWFDVGGRCRQDHDLSECQITGNGGFTPITIQGSQEMRRFRPGDRVAHPTATGSNPKWMIYHKSWVVYAGQVRYAPNGGSGTMQSTSPNSSVDLNNETHFYNLLATLAANKFTRPGYRFTGWKSRGTSVVQQPGDTVYMAALRYIFASQDSIYDAQWERLPQVTSMPSTGGTGLVAMHLAGAGLCAGACGGVSSLVRRRDEHRK</sequence>
<keyword evidence="3" id="KW-0732">Signal</keyword>
<comment type="caution">
    <text evidence="4">The sequence shown here is derived from an EMBL/GenBank/DDBJ whole genome shotgun (WGS) entry which is preliminary data.</text>
</comment>
<accession>A0A261FUI3</accession>
<dbReference type="Proteomes" id="UP000216074">
    <property type="component" value="Unassembled WGS sequence"/>
</dbReference>
<feature type="compositionally biased region" description="Polar residues" evidence="1">
    <location>
        <begin position="59"/>
        <end position="73"/>
    </location>
</feature>
<protein>
    <recommendedName>
        <fullName evidence="6">Repeat, TIGR02543 family</fullName>
    </recommendedName>
</protein>
<evidence type="ECO:0000256" key="2">
    <source>
        <dbReference type="SAM" id="Phobius"/>
    </source>
</evidence>
<feature type="signal peptide" evidence="3">
    <location>
        <begin position="1"/>
        <end position="36"/>
    </location>
</feature>